<dbReference type="NCBIfam" id="TIGR01528">
    <property type="entry name" value="NMN_trans_PnuC"/>
    <property type="match status" value="1"/>
</dbReference>
<dbReference type="PANTHER" id="PTHR36122:SF2">
    <property type="entry name" value="NICOTINAMIDE RIBOSIDE TRANSPORTER PNUC"/>
    <property type="match status" value="1"/>
</dbReference>
<feature type="transmembrane region" description="Helical" evidence="8">
    <location>
        <begin position="42"/>
        <end position="60"/>
    </location>
</feature>
<feature type="transmembrane region" description="Helical" evidence="8">
    <location>
        <begin position="203"/>
        <end position="227"/>
    </location>
</feature>
<keyword evidence="6 8" id="KW-1133">Transmembrane helix</keyword>
<evidence type="ECO:0000256" key="8">
    <source>
        <dbReference type="SAM" id="Phobius"/>
    </source>
</evidence>
<name>A0A4P6ZJE9_9LACO</name>
<feature type="transmembrane region" description="Helical" evidence="8">
    <location>
        <begin position="155"/>
        <end position="173"/>
    </location>
</feature>
<dbReference type="GO" id="GO:0034257">
    <property type="term" value="F:nicotinamide riboside transmembrane transporter activity"/>
    <property type="evidence" value="ECO:0007669"/>
    <property type="project" value="InterPro"/>
</dbReference>
<dbReference type="OrthoDB" id="2243757at2"/>
<accession>A0A4P6ZJE9</accession>
<evidence type="ECO:0000256" key="7">
    <source>
        <dbReference type="ARBA" id="ARBA00023136"/>
    </source>
</evidence>
<dbReference type="Proteomes" id="UP000294321">
    <property type="component" value="Chromosome"/>
</dbReference>
<evidence type="ECO:0000313" key="10">
    <source>
        <dbReference type="Proteomes" id="UP000294321"/>
    </source>
</evidence>
<feature type="transmembrane region" description="Helical" evidence="8">
    <location>
        <begin position="66"/>
        <end position="85"/>
    </location>
</feature>
<dbReference type="InterPro" id="IPR006419">
    <property type="entry name" value="NMN_transpt_PnuC"/>
</dbReference>
<organism evidence="9 10">
    <name type="scientific">Acetilactobacillus jinshanensis</name>
    <dbReference type="NCBI Taxonomy" id="1720083"/>
    <lineage>
        <taxon>Bacteria</taxon>
        <taxon>Bacillati</taxon>
        <taxon>Bacillota</taxon>
        <taxon>Bacilli</taxon>
        <taxon>Lactobacillales</taxon>
        <taxon>Lactobacillaceae</taxon>
        <taxon>Acetilactobacillus</taxon>
    </lineage>
</organism>
<comment type="similarity">
    <text evidence="2">Belongs to the nicotinamide ribonucleoside (NR) uptake permease (TC 4.B.1) family.</text>
</comment>
<gene>
    <name evidence="9" type="ORF">ELX58_00240</name>
</gene>
<keyword evidence="4" id="KW-1003">Cell membrane</keyword>
<feature type="transmembrane region" description="Helical" evidence="8">
    <location>
        <begin position="180"/>
        <end position="197"/>
    </location>
</feature>
<dbReference type="GO" id="GO:0005886">
    <property type="term" value="C:plasma membrane"/>
    <property type="evidence" value="ECO:0007669"/>
    <property type="project" value="UniProtKB-SubCell"/>
</dbReference>
<evidence type="ECO:0000256" key="4">
    <source>
        <dbReference type="ARBA" id="ARBA00022475"/>
    </source>
</evidence>
<keyword evidence="7 8" id="KW-0472">Membrane</keyword>
<keyword evidence="5 8" id="KW-0812">Transmembrane</keyword>
<reference evidence="10" key="1">
    <citation type="submission" date="2018-12" db="EMBL/GenBank/DDBJ databases">
        <title>A new species of lactobacillus.</title>
        <authorList>
            <person name="Jian Y."/>
            <person name="Xin L."/>
            <person name="Hong Z.J."/>
            <person name="Ming L.Z."/>
            <person name="Hong X.Z."/>
        </authorList>
    </citation>
    <scope>NUCLEOTIDE SEQUENCE [LARGE SCALE GENOMIC DNA]</scope>
    <source>
        <strain evidence="10">HSLZ-75</strain>
    </source>
</reference>
<dbReference type="PANTHER" id="PTHR36122">
    <property type="entry name" value="NICOTINAMIDE RIBOSIDE TRANSPORTER PNUC"/>
    <property type="match status" value="1"/>
</dbReference>
<evidence type="ECO:0008006" key="11">
    <source>
        <dbReference type="Google" id="ProtNLM"/>
    </source>
</evidence>
<evidence type="ECO:0000256" key="2">
    <source>
        <dbReference type="ARBA" id="ARBA00006669"/>
    </source>
</evidence>
<feature type="transmembrane region" description="Helical" evidence="8">
    <location>
        <begin position="17"/>
        <end position="35"/>
    </location>
</feature>
<proteinExistence type="inferred from homology"/>
<dbReference type="Pfam" id="PF04973">
    <property type="entry name" value="NMN_transporter"/>
    <property type="match status" value="1"/>
</dbReference>
<evidence type="ECO:0000256" key="6">
    <source>
        <dbReference type="ARBA" id="ARBA00022989"/>
    </source>
</evidence>
<evidence type="ECO:0000256" key="5">
    <source>
        <dbReference type="ARBA" id="ARBA00022692"/>
    </source>
</evidence>
<dbReference type="RefSeq" id="WP_133441189.1">
    <property type="nucleotide sequence ID" value="NZ_CP034726.1"/>
</dbReference>
<evidence type="ECO:0000256" key="3">
    <source>
        <dbReference type="ARBA" id="ARBA00022448"/>
    </source>
</evidence>
<evidence type="ECO:0000313" key="9">
    <source>
        <dbReference type="EMBL" id="QBP17643.1"/>
    </source>
</evidence>
<keyword evidence="3" id="KW-0813">Transport</keyword>
<dbReference type="KEGG" id="lji:ELX58_00240"/>
<sequence>MVHYIKFLAHQLKGWPIPNYCLFFFSLGVQLMVFLGQSITAITALTFIGTTLGVLCVIAINSAKSINGWLGLLSGICFIIVGFSAKNYLSIGEQISYMVTLDLPVLISSSWNVNMVSKIRKFNGKSWAVAIVGTLLVCVASAEIIGNLTNDPRPWFDAISFSISLTGGIICFLRYNNQYFWWLASGLAQLVLWFITFKQGGATVAMFINSLIYITNDVLAFTISPWYNRAERSRQIKAEEKSEQAGQTEDVW</sequence>
<dbReference type="EMBL" id="CP034726">
    <property type="protein sequence ID" value="QBP17643.1"/>
    <property type="molecule type" value="Genomic_DNA"/>
</dbReference>
<protein>
    <recommendedName>
        <fullName evidence="11">Nicotinamide mononucleotide transporter</fullName>
    </recommendedName>
</protein>
<comment type="subcellular location">
    <subcellularLocation>
        <location evidence="1">Cell membrane</location>
        <topology evidence="1">Multi-pass membrane protein</topology>
    </subcellularLocation>
</comment>
<dbReference type="AlphaFoldDB" id="A0A4P6ZJE9"/>
<keyword evidence="10" id="KW-1185">Reference proteome</keyword>
<evidence type="ECO:0000256" key="1">
    <source>
        <dbReference type="ARBA" id="ARBA00004651"/>
    </source>
</evidence>
<feature type="transmembrane region" description="Helical" evidence="8">
    <location>
        <begin position="127"/>
        <end position="149"/>
    </location>
</feature>